<keyword evidence="6 8" id="KW-1133">Transmembrane helix</keyword>
<accession>A0A098MEH5</accession>
<gene>
    <name evidence="10" type="ORF">PWYN_14685</name>
</gene>
<comment type="similarity">
    <text evidence="2">Belongs to the ABC-2 integral membrane protein family.</text>
</comment>
<dbReference type="Pfam" id="PF12698">
    <property type="entry name" value="ABC2_membrane_3"/>
    <property type="match status" value="1"/>
</dbReference>
<protein>
    <recommendedName>
        <fullName evidence="9">ABC transmembrane type-2 domain-containing protein</fullName>
    </recommendedName>
</protein>
<evidence type="ECO:0000256" key="6">
    <source>
        <dbReference type="ARBA" id="ARBA00022989"/>
    </source>
</evidence>
<evidence type="ECO:0000259" key="9">
    <source>
        <dbReference type="PROSITE" id="PS51012"/>
    </source>
</evidence>
<evidence type="ECO:0000256" key="2">
    <source>
        <dbReference type="ARBA" id="ARBA00007783"/>
    </source>
</evidence>
<evidence type="ECO:0000256" key="8">
    <source>
        <dbReference type="SAM" id="Phobius"/>
    </source>
</evidence>
<comment type="caution">
    <text evidence="10">The sequence shown here is derived from an EMBL/GenBank/DDBJ whole genome shotgun (WGS) entry which is preliminary data.</text>
</comment>
<dbReference type="PANTHER" id="PTHR30294">
    <property type="entry name" value="MEMBRANE COMPONENT OF ABC TRANSPORTER YHHJ-RELATED"/>
    <property type="match status" value="1"/>
</dbReference>
<dbReference type="PROSITE" id="PS51012">
    <property type="entry name" value="ABC_TM2"/>
    <property type="match status" value="1"/>
</dbReference>
<dbReference type="GO" id="GO:0140359">
    <property type="term" value="F:ABC-type transporter activity"/>
    <property type="evidence" value="ECO:0007669"/>
    <property type="project" value="InterPro"/>
</dbReference>
<keyword evidence="7 8" id="KW-0472">Membrane</keyword>
<dbReference type="AlphaFoldDB" id="A0A098MEH5"/>
<dbReference type="OrthoDB" id="1952619at2"/>
<reference evidence="10 11" key="1">
    <citation type="submission" date="2014-08" db="EMBL/GenBank/DDBJ databases">
        <authorList>
            <person name="den Bakker H.C."/>
        </authorList>
    </citation>
    <scope>NUCLEOTIDE SEQUENCE [LARGE SCALE GENOMIC DNA]</scope>
    <source>
        <strain evidence="10 11">DSM 18334</strain>
    </source>
</reference>
<dbReference type="InterPro" id="IPR013525">
    <property type="entry name" value="ABC2_TM"/>
</dbReference>
<reference evidence="10 11" key="2">
    <citation type="submission" date="2014-10" db="EMBL/GenBank/DDBJ databases">
        <title>Comparative genomics of the Paenibacillus odorifer group.</title>
        <authorList>
            <person name="Tsai Y.-C."/>
            <person name="Martin N."/>
            <person name="Korlach J."/>
            <person name="Wiedmann M."/>
        </authorList>
    </citation>
    <scope>NUCLEOTIDE SEQUENCE [LARGE SCALE GENOMIC DNA]</scope>
    <source>
        <strain evidence="10 11">DSM 18334</strain>
    </source>
</reference>
<feature type="transmembrane region" description="Helical" evidence="8">
    <location>
        <begin position="277"/>
        <end position="300"/>
    </location>
</feature>
<evidence type="ECO:0000256" key="1">
    <source>
        <dbReference type="ARBA" id="ARBA00004651"/>
    </source>
</evidence>
<evidence type="ECO:0000313" key="11">
    <source>
        <dbReference type="Proteomes" id="UP000029734"/>
    </source>
</evidence>
<keyword evidence="11" id="KW-1185">Reference proteome</keyword>
<dbReference type="EMBL" id="JQCR01000002">
    <property type="protein sequence ID" value="KGE20448.1"/>
    <property type="molecule type" value="Genomic_DNA"/>
</dbReference>
<organism evidence="10 11">
    <name type="scientific">Paenibacillus wynnii</name>
    <dbReference type="NCBI Taxonomy" id="268407"/>
    <lineage>
        <taxon>Bacteria</taxon>
        <taxon>Bacillati</taxon>
        <taxon>Bacillota</taxon>
        <taxon>Bacilli</taxon>
        <taxon>Bacillales</taxon>
        <taxon>Paenibacillaceae</taxon>
        <taxon>Paenibacillus</taxon>
    </lineage>
</organism>
<proteinExistence type="inferred from homology"/>
<dbReference type="RefSeq" id="WP_036652687.1">
    <property type="nucleotide sequence ID" value="NZ_JQCR01000002.1"/>
</dbReference>
<dbReference type="InterPro" id="IPR047817">
    <property type="entry name" value="ABC2_TM_bact-type"/>
</dbReference>
<evidence type="ECO:0000256" key="4">
    <source>
        <dbReference type="ARBA" id="ARBA00022475"/>
    </source>
</evidence>
<dbReference type="STRING" id="268407.PWYN_14685"/>
<evidence type="ECO:0000256" key="7">
    <source>
        <dbReference type="ARBA" id="ARBA00023136"/>
    </source>
</evidence>
<evidence type="ECO:0000256" key="3">
    <source>
        <dbReference type="ARBA" id="ARBA00022448"/>
    </source>
</evidence>
<sequence length="389" mass="42579">MNIWTIMIYELRRLFRSRSMLLNQFLLPLVLIFLLGSALSGVVGIEETQKIEPVRVGVVNLSEGDAESSNMIKSFLSTPEIKEIIIPFEVDGRENVESGLRSGKYGYAVVVPPDFDTNVLSGKTAGLEFILGKESSENVIAGTVFDNFLNRINYNQAAAVTLGPDVLLATAPSADSKPSVRLGKLSEEGSTYTASQFYAASMLLMFLLYSGMTVCTSLFNERESRTLFRINSMPVKGSQLFIGKILGIGLVTILQGAVIILITHWLFGVDWGNRPGLLALTCILMIIAAMTLSIIVAMFLKTAASARSLIATLTVIMTFSSGGMFPLPDSWVNSVGAFTINHWGLQAILRMILHSELSQIIPKLLMLALISFVLFLAAFISYRKVGYHE</sequence>
<feature type="transmembrane region" description="Helical" evidence="8">
    <location>
        <begin position="364"/>
        <end position="382"/>
    </location>
</feature>
<evidence type="ECO:0000313" key="10">
    <source>
        <dbReference type="EMBL" id="KGE20448.1"/>
    </source>
</evidence>
<keyword evidence="4" id="KW-1003">Cell membrane</keyword>
<comment type="subcellular location">
    <subcellularLocation>
        <location evidence="1">Cell membrane</location>
        <topology evidence="1">Multi-pass membrane protein</topology>
    </subcellularLocation>
</comment>
<dbReference type="PANTHER" id="PTHR30294:SF29">
    <property type="entry name" value="MULTIDRUG ABC TRANSPORTER PERMEASE YBHS-RELATED"/>
    <property type="match status" value="1"/>
</dbReference>
<keyword evidence="3" id="KW-0813">Transport</keyword>
<evidence type="ECO:0000256" key="5">
    <source>
        <dbReference type="ARBA" id="ARBA00022692"/>
    </source>
</evidence>
<dbReference type="Proteomes" id="UP000029734">
    <property type="component" value="Unassembled WGS sequence"/>
</dbReference>
<dbReference type="Gene3D" id="3.40.1710.10">
    <property type="entry name" value="abc type-2 transporter like domain"/>
    <property type="match status" value="1"/>
</dbReference>
<feature type="transmembrane region" description="Helical" evidence="8">
    <location>
        <begin position="307"/>
        <end position="325"/>
    </location>
</feature>
<keyword evidence="5 8" id="KW-0812">Transmembrane</keyword>
<dbReference type="GO" id="GO:0005886">
    <property type="term" value="C:plasma membrane"/>
    <property type="evidence" value="ECO:0007669"/>
    <property type="project" value="UniProtKB-SubCell"/>
</dbReference>
<feature type="domain" description="ABC transmembrane type-2" evidence="9">
    <location>
        <begin position="155"/>
        <end position="385"/>
    </location>
</feature>
<name>A0A098MEH5_9BACL</name>
<feature type="transmembrane region" description="Helical" evidence="8">
    <location>
        <begin position="240"/>
        <end position="265"/>
    </location>
</feature>
<dbReference type="eggNOG" id="COG0842">
    <property type="taxonomic scope" value="Bacteria"/>
</dbReference>
<feature type="transmembrane region" description="Helical" evidence="8">
    <location>
        <begin position="197"/>
        <end position="219"/>
    </location>
</feature>
<dbReference type="InterPro" id="IPR051449">
    <property type="entry name" value="ABC-2_transporter_component"/>
</dbReference>